<feature type="transmembrane region" description="Helical" evidence="8">
    <location>
        <begin position="64"/>
        <end position="85"/>
    </location>
</feature>
<dbReference type="InterPro" id="IPR044775">
    <property type="entry name" value="MFS_ERD6/Tret1-like"/>
</dbReference>
<proteinExistence type="inferred from homology"/>
<dbReference type="PROSITE" id="PS50850">
    <property type="entry name" value="MFS"/>
    <property type="match status" value="1"/>
</dbReference>
<organism evidence="10 11">
    <name type="scientific">Ignelater luminosus</name>
    <name type="common">Cucubano</name>
    <name type="synonym">Pyrophorus luminosus</name>
    <dbReference type="NCBI Taxonomy" id="2038154"/>
    <lineage>
        <taxon>Eukaryota</taxon>
        <taxon>Metazoa</taxon>
        <taxon>Ecdysozoa</taxon>
        <taxon>Arthropoda</taxon>
        <taxon>Hexapoda</taxon>
        <taxon>Insecta</taxon>
        <taxon>Pterygota</taxon>
        <taxon>Neoptera</taxon>
        <taxon>Endopterygota</taxon>
        <taxon>Coleoptera</taxon>
        <taxon>Polyphaga</taxon>
        <taxon>Elateriformia</taxon>
        <taxon>Elateroidea</taxon>
        <taxon>Elateridae</taxon>
        <taxon>Agrypninae</taxon>
        <taxon>Pyrophorini</taxon>
        <taxon>Ignelater</taxon>
    </lineage>
</organism>
<feature type="transmembrane region" description="Helical" evidence="8">
    <location>
        <begin position="92"/>
        <end position="110"/>
    </location>
</feature>
<dbReference type="PANTHER" id="PTHR48021">
    <property type="match status" value="1"/>
</dbReference>
<feature type="transmembrane region" description="Helical" evidence="8">
    <location>
        <begin position="21"/>
        <end position="40"/>
    </location>
</feature>
<keyword evidence="5 8" id="KW-0472">Membrane</keyword>
<dbReference type="SUPFAM" id="SSF103473">
    <property type="entry name" value="MFS general substrate transporter"/>
    <property type="match status" value="1"/>
</dbReference>
<dbReference type="InterPro" id="IPR005829">
    <property type="entry name" value="Sugar_transporter_CS"/>
</dbReference>
<dbReference type="PROSITE" id="PS00217">
    <property type="entry name" value="SUGAR_TRANSPORT_2"/>
    <property type="match status" value="1"/>
</dbReference>
<evidence type="ECO:0000313" key="10">
    <source>
        <dbReference type="EMBL" id="KAF2884949.1"/>
    </source>
</evidence>
<name>A0A8K0CCU9_IGNLU</name>
<dbReference type="CDD" id="cd17358">
    <property type="entry name" value="MFS_GLUT6_8_Class3_like"/>
    <property type="match status" value="1"/>
</dbReference>
<evidence type="ECO:0000259" key="9">
    <source>
        <dbReference type="PROSITE" id="PS50850"/>
    </source>
</evidence>
<comment type="similarity">
    <text evidence="7">Belongs to the major facilitator superfamily. Sugar transporter (TC 2.A.1.1) family. Trehalose transporter subfamily.</text>
</comment>
<dbReference type="InterPro" id="IPR036259">
    <property type="entry name" value="MFS_trans_sf"/>
</dbReference>
<protein>
    <recommendedName>
        <fullName evidence="9">Major facilitator superfamily (MFS) profile domain-containing protein</fullName>
    </recommendedName>
</protein>
<comment type="caution">
    <text evidence="10">The sequence shown here is derived from an EMBL/GenBank/DDBJ whole genome shotgun (WGS) entry which is preliminary data.</text>
</comment>
<evidence type="ECO:0000256" key="6">
    <source>
        <dbReference type="ARBA" id="ARBA00023180"/>
    </source>
</evidence>
<evidence type="ECO:0000256" key="8">
    <source>
        <dbReference type="SAM" id="Phobius"/>
    </source>
</evidence>
<evidence type="ECO:0000256" key="2">
    <source>
        <dbReference type="ARBA" id="ARBA00022475"/>
    </source>
</evidence>
<dbReference type="PRINTS" id="PR00171">
    <property type="entry name" value="SUGRTRNSPORT"/>
</dbReference>
<dbReference type="AlphaFoldDB" id="A0A8K0CCU9"/>
<feature type="domain" description="Major facilitator superfamily (MFS) profile" evidence="9">
    <location>
        <begin position="23"/>
        <end position="450"/>
    </location>
</feature>
<feature type="transmembrane region" description="Helical" evidence="8">
    <location>
        <begin position="299"/>
        <end position="317"/>
    </location>
</feature>
<dbReference type="GO" id="GO:0051119">
    <property type="term" value="F:sugar transmembrane transporter activity"/>
    <property type="evidence" value="ECO:0007669"/>
    <property type="project" value="InterPro"/>
</dbReference>
<feature type="transmembrane region" description="Helical" evidence="8">
    <location>
        <begin position="427"/>
        <end position="446"/>
    </location>
</feature>
<comment type="subcellular location">
    <subcellularLocation>
        <location evidence="1">Cell membrane</location>
        <topology evidence="1">Multi-pass membrane protein</topology>
    </subcellularLocation>
</comment>
<feature type="transmembrane region" description="Helical" evidence="8">
    <location>
        <begin position="116"/>
        <end position="138"/>
    </location>
</feature>
<sequence length="490" mass="53786">MQNPFAKCCVKSTEGNNSLQFLAMFTGTLSLVCSGMHYGWPSPSLPQLLNNSSTILITSEEGSWIAVMPLIGSICGSLISVLILDVIGRKRAILLSCIPHLVAWIMIAYAKSVAVIISARFIAGISDGLVLCALPMYLGEIANARVRGALGSSVSVMRIFGTFLINIIGSYLSISTTAIVSSILPLLCLFTFAWMPESPYYLIMKENVQQAGRNLKMLRCTDNVEADLERMAKAVKEQNENTKRYLDLFTVKANRKALGIALVLRGAQQISGISAITFYAQIIFAQAGNISILSARHASMIYFAVQVILCACCSMIVDKVGRRPLLIISIVGAGLALFTGGTYFYVLNKSNANLNNFAWIPLVALVGYVVFFSLGMQTIPITILGEMFPTNVKAFALSLMAVYFCITATIVSKFFQITKDNFGLHVPFYTFFMVCVLGLIFIILFVPETKGKTLEEIQDELKQCDVKGNKTCTEPAEECRMLPDSYTREY</sequence>
<evidence type="ECO:0000256" key="4">
    <source>
        <dbReference type="ARBA" id="ARBA00022989"/>
    </source>
</evidence>
<dbReference type="Gene3D" id="1.20.1250.20">
    <property type="entry name" value="MFS general substrate transporter like domains"/>
    <property type="match status" value="1"/>
</dbReference>
<gene>
    <name evidence="10" type="ORF">ILUMI_21226</name>
</gene>
<evidence type="ECO:0000313" key="11">
    <source>
        <dbReference type="Proteomes" id="UP000801492"/>
    </source>
</evidence>
<dbReference type="Proteomes" id="UP000801492">
    <property type="component" value="Unassembled WGS sequence"/>
</dbReference>
<dbReference type="InterPro" id="IPR020846">
    <property type="entry name" value="MFS_dom"/>
</dbReference>
<dbReference type="PROSITE" id="PS00216">
    <property type="entry name" value="SUGAR_TRANSPORT_1"/>
    <property type="match status" value="1"/>
</dbReference>
<feature type="transmembrane region" description="Helical" evidence="8">
    <location>
        <begin position="178"/>
        <end position="195"/>
    </location>
</feature>
<reference evidence="10" key="1">
    <citation type="submission" date="2019-08" db="EMBL/GenBank/DDBJ databases">
        <title>The genome of the North American firefly Photinus pyralis.</title>
        <authorList>
            <consortium name="Photinus pyralis genome working group"/>
            <person name="Fallon T.R."/>
            <person name="Sander Lower S.E."/>
            <person name="Weng J.-K."/>
        </authorList>
    </citation>
    <scope>NUCLEOTIDE SEQUENCE</scope>
    <source>
        <strain evidence="10">TRF0915ILg1</strain>
        <tissue evidence="10">Whole body</tissue>
    </source>
</reference>
<feature type="transmembrane region" description="Helical" evidence="8">
    <location>
        <begin position="395"/>
        <end position="415"/>
    </location>
</feature>
<dbReference type="EMBL" id="VTPC01090045">
    <property type="protein sequence ID" value="KAF2884949.1"/>
    <property type="molecule type" value="Genomic_DNA"/>
</dbReference>
<evidence type="ECO:0000256" key="7">
    <source>
        <dbReference type="ARBA" id="ARBA00024348"/>
    </source>
</evidence>
<evidence type="ECO:0000256" key="5">
    <source>
        <dbReference type="ARBA" id="ARBA00023136"/>
    </source>
</evidence>
<dbReference type="InterPro" id="IPR050549">
    <property type="entry name" value="MFS_Trehalose_Transporter"/>
</dbReference>
<evidence type="ECO:0000256" key="3">
    <source>
        <dbReference type="ARBA" id="ARBA00022692"/>
    </source>
</evidence>
<dbReference type="FunFam" id="1.20.1250.20:FF:000055">
    <property type="entry name" value="Facilitated trehalose transporter Tret1-2 homolog"/>
    <property type="match status" value="1"/>
</dbReference>
<feature type="transmembrane region" description="Helical" evidence="8">
    <location>
        <begin position="358"/>
        <end position="383"/>
    </location>
</feature>
<dbReference type="InterPro" id="IPR005828">
    <property type="entry name" value="MFS_sugar_transport-like"/>
</dbReference>
<keyword evidence="3 8" id="KW-0812">Transmembrane</keyword>
<dbReference type="InterPro" id="IPR003663">
    <property type="entry name" value="Sugar/inositol_transpt"/>
</dbReference>
<keyword evidence="11" id="KW-1185">Reference proteome</keyword>
<feature type="transmembrane region" description="Helical" evidence="8">
    <location>
        <begin position="324"/>
        <end position="346"/>
    </location>
</feature>
<keyword evidence="4 8" id="KW-1133">Transmembrane helix</keyword>
<dbReference type="Pfam" id="PF00083">
    <property type="entry name" value="Sugar_tr"/>
    <property type="match status" value="1"/>
</dbReference>
<keyword evidence="2" id="KW-1003">Cell membrane</keyword>
<feature type="transmembrane region" description="Helical" evidence="8">
    <location>
        <begin position="150"/>
        <end position="172"/>
    </location>
</feature>
<keyword evidence="6" id="KW-0325">Glycoprotein</keyword>
<dbReference type="PANTHER" id="PTHR48021:SF46">
    <property type="entry name" value="MAJOR FACILITATOR SUPERFAMILY (MFS) PROFILE DOMAIN-CONTAINING PROTEIN"/>
    <property type="match status" value="1"/>
</dbReference>
<evidence type="ECO:0000256" key="1">
    <source>
        <dbReference type="ARBA" id="ARBA00004651"/>
    </source>
</evidence>
<accession>A0A8K0CCU9</accession>
<dbReference type="GO" id="GO:0005886">
    <property type="term" value="C:plasma membrane"/>
    <property type="evidence" value="ECO:0007669"/>
    <property type="project" value="UniProtKB-SubCell"/>
</dbReference>
<dbReference type="OrthoDB" id="6133115at2759"/>